<dbReference type="OrthoDB" id="9809206at2"/>
<comment type="similarity">
    <text evidence="2 7">Belongs to the MscS (TC 1.A.23) family.</text>
</comment>
<dbReference type="PANTHER" id="PTHR30221:SF3">
    <property type="entry name" value="SMALL-CONDUCTANCE MECHANOSENSITIVE CHANNEL"/>
    <property type="match status" value="1"/>
</dbReference>
<feature type="transmembrane region" description="Helical" evidence="7">
    <location>
        <begin position="90"/>
        <end position="120"/>
    </location>
</feature>
<feature type="transmembrane region" description="Helical" evidence="7">
    <location>
        <begin position="20"/>
        <end position="44"/>
    </location>
</feature>
<dbReference type="InterPro" id="IPR011066">
    <property type="entry name" value="MscS_channel_C_sf"/>
</dbReference>
<dbReference type="Proteomes" id="UP000318422">
    <property type="component" value="Unassembled WGS sequence"/>
</dbReference>
<evidence type="ECO:0000256" key="1">
    <source>
        <dbReference type="ARBA" id="ARBA00004651"/>
    </source>
</evidence>
<comment type="subcellular location">
    <subcellularLocation>
        <location evidence="7">Cell inner membrane</location>
        <topology evidence="7">Multi-pass membrane protein</topology>
    </subcellularLocation>
    <subcellularLocation>
        <location evidence="1">Cell membrane</location>
        <topology evidence="1">Multi-pass membrane protein</topology>
    </subcellularLocation>
</comment>
<keyword evidence="4 7" id="KW-0812">Transmembrane</keyword>
<dbReference type="InterPro" id="IPR049278">
    <property type="entry name" value="MS_channel_C"/>
</dbReference>
<dbReference type="InterPro" id="IPR011014">
    <property type="entry name" value="MscS_channel_TM-2"/>
</dbReference>
<dbReference type="SUPFAM" id="SSF50182">
    <property type="entry name" value="Sm-like ribonucleoproteins"/>
    <property type="match status" value="1"/>
</dbReference>
<feature type="domain" description="Mechanosensitive ion channel MscS C-terminal" evidence="9">
    <location>
        <begin position="181"/>
        <end position="247"/>
    </location>
</feature>
<comment type="caution">
    <text evidence="10">The sequence shown here is derived from an EMBL/GenBank/DDBJ whole genome shotgun (WGS) entry which is preliminary data.</text>
</comment>
<gene>
    <name evidence="10" type="ORF">ZRA01_26210</name>
</gene>
<accession>A0A4Y4CUH4</accession>
<sequence length="272" mass="29359">MSSALNFDLGSLVTTYLIPLAWQLAGAILLWVVGGWVINLVGNLSNRGMTRQKVEPTLIRYVEATLRVIMRIVLVIVILSVFGIETTSFAALLAAAGIAIGAAWSGLLANFAAGAFLIILRPFKVGDFISGGGITGTVREIGLFATTIDQPDNVRTTIGNNKLFADNIVNFSANSARRVDLTAQLAHSVDPQQAMALIRTRIAQIPNVLPDPAPDVEILEFNAAGTKLIVRPYCHNDNYWQVYFDTNKALAEVGGANNWPIPAPHQVLRQPS</sequence>
<evidence type="ECO:0000256" key="6">
    <source>
        <dbReference type="ARBA" id="ARBA00023136"/>
    </source>
</evidence>
<feature type="transmembrane region" description="Helical" evidence="7">
    <location>
        <begin position="64"/>
        <end position="84"/>
    </location>
</feature>
<dbReference type="GO" id="GO:0008381">
    <property type="term" value="F:mechanosensitive monoatomic ion channel activity"/>
    <property type="evidence" value="ECO:0007669"/>
    <property type="project" value="InterPro"/>
</dbReference>
<dbReference type="RefSeq" id="WP_141352965.1">
    <property type="nucleotide sequence ID" value="NZ_BJNV01000047.1"/>
</dbReference>
<evidence type="ECO:0000313" key="10">
    <source>
        <dbReference type="EMBL" id="GEC96548.1"/>
    </source>
</evidence>
<dbReference type="InterPro" id="IPR023408">
    <property type="entry name" value="MscS_beta-dom_sf"/>
</dbReference>
<comment type="function">
    <text evidence="7">Mechanosensitive channel that participates in the regulation of osmotic pressure changes within the cell, opening in response to stretch forces in the membrane lipid bilayer, without the need for other proteins. Contributes to normal resistance to hypoosmotic shock. Forms an ion channel of 1.0 nanosiemens conductance with a slight preference for anions.</text>
</comment>
<dbReference type="AlphaFoldDB" id="A0A4Y4CUH4"/>
<dbReference type="Gene3D" id="3.30.70.100">
    <property type="match status" value="1"/>
</dbReference>
<dbReference type="Pfam" id="PF00924">
    <property type="entry name" value="MS_channel_2nd"/>
    <property type="match status" value="1"/>
</dbReference>
<dbReference type="PANTHER" id="PTHR30221">
    <property type="entry name" value="SMALL-CONDUCTANCE MECHANOSENSITIVE CHANNEL"/>
    <property type="match status" value="1"/>
</dbReference>
<evidence type="ECO:0000259" key="8">
    <source>
        <dbReference type="Pfam" id="PF00924"/>
    </source>
</evidence>
<reference evidence="10 11" key="1">
    <citation type="submission" date="2019-06" db="EMBL/GenBank/DDBJ databases">
        <title>Whole genome shotgun sequence of Zoogloea ramigera NBRC 15342.</title>
        <authorList>
            <person name="Hosoyama A."/>
            <person name="Uohara A."/>
            <person name="Ohji S."/>
            <person name="Ichikawa N."/>
        </authorList>
    </citation>
    <scope>NUCLEOTIDE SEQUENCE [LARGE SCALE GENOMIC DNA]</scope>
    <source>
        <strain evidence="10 11">NBRC 15342</strain>
    </source>
</reference>
<evidence type="ECO:0000256" key="5">
    <source>
        <dbReference type="ARBA" id="ARBA00022989"/>
    </source>
</evidence>
<keyword evidence="7" id="KW-0997">Cell inner membrane</keyword>
<keyword evidence="3" id="KW-1003">Cell membrane</keyword>
<name>A0A4Y4CUH4_ZOORA</name>
<proteinExistence type="inferred from homology"/>
<evidence type="ECO:0000259" key="9">
    <source>
        <dbReference type="Pfam" id="PF21082"/>
    </source>
</evidence>
<evidence type="ECO:0000256" key="2">
    <source>
        <dbReference type="ARBA" id="ARBA00008017"/>
    </source>
</evidence>
<dbReference type="InterPro" id="IPR045275">
    <property type="entry name" value="MscS_archaea/bacteria_type"/>
</dbReference>
<organism evidence="10 11">
    <name type="scientific">Zoogloea ramigera</name>
    <dbReference type="NCBI Taxonomy" id="350"/>
    <lineage>
        <taxon>Bacteria</taxon>
        <taxon>Pseudomonadati</taxon>
        <taxon>Pseudomonadota</taxon>
        <taxon>Betaproteobacteria</taxon>
        <taxon>Rhodocyclales</taxon>
        <taxon>Zoogloeaceae</taxon>
        <taxon>Zoogloea</taxon>
    </lineage>
</organism>
<evidence type="ECO:0000256" key="3">
    <source>
        <dbReference type="ARBA" id="ARBA00022475"/>
    </source>
</evidence>
<evidence type="ECO:0000256" key="4">
    <source>
        <dbReference type="ARBA" id="ARBA00022692"/>
    </source>
</evidence>
<dbReference type="InterPro" id="IPR006685">
    <property type="entry name" value="MscS_channel_2nd"/>
</dbReference>
<comment type="caution">
    <text evidence="7">Lacks conserved residue(s) required for the propagation of feature annotation.</text>
</comment>
<dbReference type="Pfam" id="PF21082">
    <property type="entry name" value="MS_channel_3rd"/>
    <property type="match status" value="1"/>
</dbReference>
<evidence type="ECO:0000256" key="7">
    <source>
        <dbReference type="RuleBase" id="RU369025"/>
    </source>
</evidence>
<dbReference type="Gene3D" id="1.10.287.1260">
    <property type="match status" value="1"/>
</dbReference>
<dbReference type="EMBL" id="BJNV01000047">
    <property type="protein sequence ID" value="GEC96548.1"/>
    <property type="molecule type" value="Genomic_DNA"/>
</dbReference>
<keyword evidence="7" id="KW-0813">Transport</keyword>
<keyword evidence="6 7" id="KW-0472">Membrane</keyword>
<comment type="subunit">
    <text evidence="7">Homoheptamer.</text>
</comment>
<dbReference type="Gene3D" id="2.30.30.60">
    <property type="match status" value="1"/>
</dbReference>
<keyword evidence="7" id="KW-0407">Ion channel</keyword>
<dbReference type="SUPFAM" id="SSF82861">
    <property type="entry name" value="Mechanosensitive channel protein MscS (YggB), transmembrane region"/>
    <property type="match status" value="1"/>
</dbReference>
<keyword evidence="5 7" id="KW-1133">Transmembrane helix</keyword>
<dbReference type="InterPro" id="IPR010920">
    <property type="entry name" value="LSM_dom_sf"/>
</dbReference>
<keyword evidence="11" id="KW-1185">Reference proteome</keyword>
<evidence type="ECO:0000313" key="11">
    <source>
        <dbReference type="Proteomes" id="UP000318422"/>
    </source>
</evidence>
<dbReference type="GO" id="GO:0005886">
    <property type="term" value="C:plasma membrane"/>
    <property type="evidence" value="ECO:0007669"/>
    <property type="project" value="UniProtKB-SubCell"/>
</dbReference>
<dbReference type="SUPFAM" id="SSF82689">
    <property type="entry name" value="Mechanosensitive channel protein MscS (YggB), C-terminal domain"/>
    <property type="match status" value="1"/>
</dbReference>
<keyword evidence="7" id="KW-0406">Ion transport</keyword>
<feature type="domain" description="Mechanosensitive ion channel MscS" evidence="8">
    <location>
        <begin position="107"/>
        <end position="172"/>
    </location>
</feature>
<protein>
    <recommendedName>
        <fullName evidence="7">Small-conductance mechanosensitive channel</fullName>
    </recommendedName>
</protein>